<accession>A0A1Q5T734</accession>
<evidence type="ECO:0000256" key="4">
    <source>
        <dbReference type="ARBA" id="ARBA00022695"/>
    </source>
</evidence>
<gene>
    <name evidence="8" type="ORF">BRO54_0680</name>
</gene>
<evidence type="ECO:0000256" key="3">
    <source>
        <dbReference type="ARBA" id="ARBA00022679"/>
    </source>
</evidence>
<comment type="caution">
    <text evidence="8">The sequence shown here is derived from an EMBL/GenBank/DDBJ whole genome shotgun (WGS) entry which is preliminary data.</text>
</comment>
<proteinExistence type="inferred from homology"/>
<comment type="caution">
    <text evidence="6">Lacks conserved residue(s) required for the propagation of feature annotation.</text>
</comment>
<evidence type="ECO:0000313" key="9">
    <source>
        <dbReference type="Proteomes" id="UP000186030"/>
    </source>
</evidence>
<dbReference type="Proteomes" id="UP000186030">
    <property type="component" value="Unassembled WGS sequence"/>
</dbReference>
<dbReference type="EMBL" id="MQMG01000005">
    <property type="protein sequence ID" value="OKO96050.1"/>
    <property type="molecule type" value="Genomic_DNA"/>
</dbReference>
<dbReference type="Pfam" id="PF14487">
    <property type="entry name" value="DarT"/>
    <property type="match status" value="1"/>
</dbReference>
<evidence type="ECO:0000256" key="1">
    <source>
        <dbReference type="ARBA" id="ARBA00022649"/>
    </source>
</evidence>
<reference evidence="8 9" key="1">
    <citation type="submission" date="2016-11" db="EMBL/GenBank/DDBJ databases">
        <authorList>
            <person name="Kadnikov V."/>
            <person name="Nazina T."/>
        </authorList>
    </citation>
    <scope>NUCLEOTIDE SEQUENCE [LARGE SCALE GENOMIC DNA]</scope>
    <source>
        <strain evidence="8 9">1017</strain>
    </source>
</reference>
<evidence type="ECO:0000256" key="5">
    <source>
        <dbReference type="ARBA" id="ARBA00023125"/>
    </source>
</evidence>
<dbReference type="AlphaFoldDB" id="A0A1Q5T734"/>
<dbReference type="InterPro" id="IPR029494">
    <property type="entry name" value="DarT"/>
</dbReference>
<name>A0A1Q5T734_9BACL</name>
<reference evidence="9" key="2">
    <citation type="submission" date="2017-01" db="EMBL/GenBank/DDBJ databases">
        <title>Genome sequencing and annotation of Geobacillus sp. 1017, a Hydrocarbon-Oxidizing Thermophilic Bacterium Isolated from a Heavy Oil Reservoir (China).</title>
        <authorList>
            <person name="Kadnikov V.V."/>
            <person name="Mardanov A.V."/>
            <person name="Poltaraus A.B."/>
            <person name="Sokolova D.S."/>
            <person name="Semenova E.M."/>
            <person name="Ravin N.V."/>
            <person name="Tourova T.P."/>
            <person name="Nazina T.N."/>
        </authorList>
    </citation>
    <scope>NUCLEOTIDE SEQUENCE [LARGE SCALE GENOMIC DNA]</scope>
    <source>
        <strain evidence="9">1017</strain>
    </source>
</reference>
<keyword evidence="2" id="KW-0328">Glycosyltransferase</keyword>
<evidence type="ECO:0000256" key="2">
    <source>
        <dbReference type="ARBA" id="ARBA00022676"/>
    </source>
</evidence>
<keyword evidence="4" id="KW-0548">Nucleotidyltransferase</keyword>
<keyword evidence="3" id="KW-0808">Transferase</keyword>
<dbReference type="GO" id="GO:0016757">
    <property type="term" value="F:glycosyltransferase activity"/>
    <property type="evidence" value="ECO:0007669"/>
    <property type="project" value="UniProtKB-KW"/>
</dbReference>
<dbReference type="PROSITE" id="PS52018">
    <property type="entry name" value="DART"/>
    <property type="match status" value="1"/>
</dbReference>
<comment type="similarity">
    <text evidence="6">Belongs to the DarT ADP-ribosyltransferase family.</text>
</comment>
<dbReference type="GO" id="GO:0003677">
    <property type="term" value="F:DNA binding"/>
    <property type="evidence" value="ECO:0007669"/>
    <property type="project" value="UniProtKB-UniRule"/>
</dbReference>
<sequence>MVYGFVPIHLLVAVAVKSSEWESKVKQIVLQYGYKGSVVIRPDWYF</sequence>
<protein>
    <recommendedName>
        <fullName evidence="7">DarT domain-containing protein</fullName>
    </recommendedName>
</protein>
<keyword evidence="1 6" id="KW-1277">Toxin-antitoxin system</keyword>
<evidence type="ECO:0000256" key="6">
    <source>
        <dbReference type="PROSITE-ProRule" id="PRU01362"/>
    </source>
</evidence>
<evidence type="ECO:0000313" key="8">
    <source>
        <dbReference type="EMBL" id="OKO96050.1"/>
    </source>
</evidence>
<keyword evidence="5 6" id="KW-0238">DNA-binding</keyword>
<dbReference type="GO" id="GO:0016779">
    <property type="term" value="F:nucleotidyltransferase activity"/>
    <property type="evidence" value="ECO:0007669"/>
    <property type="project" value="UniProtKB-KW"/>
</dbReference>
<evidence type="ECO:0000259" key="7">
    <source>
        <dbReference type="PROSITE" id="PS52018"/>
    </source>
</evidence>
<organism evidence="8 9">
    <name type="scientific">Geobacillus proteiniphilus</name>
    <dbReference type="NCBI Taxonomy" id="860353"/>
    <lineage>
        <taxon>Bacteria</taxon>
        <taxon>Bacillati</taxon>
        <taxon>Bacillota</taxon>
        <taxon>Bacilli</taxon>
        <taxon>Bacillales</taxon>
        <taxon>Anoxybacillaceae</taxon>
        <taxon>Geobacillus</taxon>
    </lineage>
</organism>
<feature type="domain" description="DarT" evidence="7">
    <location>
        <begin position="1"/>
        <end position="46"/>
    </location>
</feature>